<evidence type="ECO:0000313" key="7">
    <source>
        <dbReference type="Proteomes" id="UP001334248"/>
    </source>
</evidence>
<dbReference type="CDD" id="cd12148">
    <property type="entry name" value="fungal_TF_MHR"/>
    <property type="match status" value="1"/>
</dbReference>
<dbReference type="Pfam" id="PF04082">
    <property type="entry name" value="Fungal_trans"/>
    <property type="match status" value="1"/>
</dbReference>
<name>A0ABR0S3W0_9EURO</name>
<evidence type="ECO:0000256" key="2">
    <source>
        <dbReference type="ARBA" id="ARBA00023163"/>
    </source>
</evidence>
<evidence type="ECO:0000256" key="3">
    <source>
        <dbReference type="ARBA" id="ARBA00023242"/>
    </source>
</evidence>
<feature type="region of interest" description="Disordered" evidence="4">
    <location>
        <begin position="540"/>
        <end position="559"/>
    </location>
</feature>
<keyword evidence="3" id="KW-0539">Nucleus</keyword>
<accession>A0ABR0S3W0</accession>
<feature type="compositionally biased region" description="Polar residues" evidence="4">
    <location>
        <begin position="540"/>
        <end position="550"/>
    </location>
</feature>
<feature type="region of interest" description="Disordered" evidence="4">
    <location>
        <begin position="31"/>
        <end position="52"/>
    </location>
</feature>
<organism evidence="6 7">
    <name type="scientific">Knufia obscura</name>
    <dbReference type="NCBI Taxonomy" id="1635080"/>
    <lineage>
        <taxon>Eukaryota</taxon>
        <taxon>Fungi</taxon>
        <taxon>Dikarya</taxon>
        <taxon>Ascomycota</taxon>
        <taxon>Pezizomycotina</taxon>
        <taxon>Eurotiomycetes</taxon>
        <taxon>Chaetothyriomycetidae</taxon>
        <taxon>Chaetothyriales</taxon>
        <taxon>Trichomeriaceae</taxon>
        <taxon>Knufia</taxon>
    </lineage>
</organism>
<evidence type="ECO:0000256" key="1">
    <source>
        <dbReference type="ARBA" id="ARBA00023015"/>
    </source>
</evidence>
<dbReference type="EMBL" id="JAVHJV010000001">
    <property type="protein sequence ID" value="KAK5947362.1"/>
    <property type="molecule type" value="Genomic_DNA"/>
</dbReference>
<dbReference type="Proteomes" id="UP001334248">
    <property type="component" value="Unassembled WGS sequence"/>
</dbReference>
<keyword evidence="2" id="KW-0804">Transcription</keyword>
<comment type="caution">
    <text evidence="6">The sequence shown here is derived from an EMBL/GenBank/DDBJ whole genome shotgun (WGS) entry which is preliminary data.</text>
</comment>
<sequence length="625" mass="69891">MTCKTVGAECVYPDQPKRIFVSEKEWKDLRARAEAADSTPTPSGSMLHPLPTDDADGNEDAWWWQNREILILSRSGEHQYVGSSASTYMATQINPASRGNVAFDVSPLHHANLALRREHNPLLPPLPPFDTAKRWYAAQFVNVGSIISFIQPKYFDERLAEVYSRSPDTSSREDCLLYCQVLLILAFGQMYSINEWAGDEGPPGFKYFQAALKLLPDIHEDGSVLFVEVLGLTAYFMQILNRRDAAFLYIGLAVRMAVSLGLHQEVTSSDMNAIELEHRRRVWWSAYSMDRILCVKSGNPISIHDEDIDLAWPSPLPELDLDSAQPKVLSHYSQLSKVLGKIGQDIYRKRHKSGTTLLTSVQSIMHDLEMWLKDLPPELKLDFTSLHHKIPRTAVSIFLHYYQCINMTGRPLLLRVCQKRLEDLAAGTASATWQEGLSSNIVHIVSNSIAAARTATTVMDAAAKQNQLATYGFMDGEHAFSAALVLVMANVAFPHNERDNTSMVQALSVLKGMAEKGNEYIRARHALLLSLRSALSCQANGRSTPVTSQGRPRKGYASSGMGFEDSVSFALESETPRPTFQQFQDLSFNFTVEDNDAFWDEFSGDAQIGMDSEWIESAFQHEDVA</sequence>
<keyword evidence="1" id="KW-0805">Transcription regulation</keyword>
<reference evidence="6 7" key="1">
    <citation type="journal article" date="2023" name="Res Sq">
        <title>Genomic and morphological characterization of Knufia obscura isolated from the Mars 2020 spacecraft assembly facility.</title>
        <authorList>
            <person name="Chander A.M."/>
            <person name="Teixeira M.M."/>
            <person name="Singh N.K."/>
            <person name="Williams M.P."/>
            <person name="Parker C.W."/>
            <person name="Leo P."/>
            <person name="Stajich J.E."/>
            <person name="Torok T."/>
            <person name="Tighe S."/>
            <person name="Mason C.E."/>
            <person name="Venkateswaran K."/>
        </authorList>
    </citation>
    <scope>NUCLEOTIDE SEQUENCE [LARGE SCALE GENOMIC DNA]</scope>
    <source>
        <strain evidence="6 7">CCFEE 5817</strain>
    </source>
</reference>
<dbReference type="GeneID" id="89994961"/>
<protein>
    <submittedName>
        <fullName evidence="6">Transcriptional activator</fullName>
    </submittedName>
</protein>
<proteinExistence type="predicted"/>
<keyword evidence="7" id="KW-1185">Reference proteome</keyword>
<dbReference type="InterPro" id="IPR007219">
    <property type="entry name" value="XnlR_reg_dom"/>
</dbReference>
<dbReference type="SMART" id="SM00906">
    <property type="entry name" value="Fungal_trans"/>
    <property type="match status" value="1"/>
</dbReference>
<evidence type="ECO:0000313" key="6">
    <source>
        <dbReference type="EMBL" id="KAK5947362.1"/>
    </source>
</evidence>
<dbReference type="PANTHER" id="PTHR47424">
    <property type="entry name" value="REGULATORY PROTEIN GAL4"/>
    <property type="match status" value="1"/>
</dbReference>
<gene>
    <name evidence="6" type="primary">PUT3</name>
    <name evidence="6" type="ORF">PMZ80_001512</name>
</gene>
<dbReference type="RefSeq" id="XP_064735452.1">
    <property type="nucleotide sequence ID" value="XM_064869955.1"/>
</dbReference>
<evidence type="ECO:0000256" key="4">
    <source>
        <dbReference type="SAM" id="MobiDB-lite"/>
    </source>
</evidence>
<evidence type="ECO:0000259" key="5">
    <source>
        <dbReference type="SMART" id="SM00906"/>
    </source>
</evidence>
<dbReference type="InterPro" id="IPR051127">
    <property type="entry name" value="Fungal_SecMet_Regulators"/>
</dbReference>
<feature type="domain" description="Xylanolytic transcriptional activator regulatory" evidence="5">
    <location>
        <begin position="246"/>
        <end position="319"/>
    </location>
</feature>
<dbReference type="PANTHER" id="PTHR47424:SF6">
    <property type="entry name" value="PROLINE UTILIZATION TRANS-ACTIVATOR"/>
    <property type="match status" value="1"/>
</dbReference>